<feature type="compositionally biased region" description="Basic and acidic residues" evidence="1">
    <location>
        <begin position="255"/>
        <end position="269"/>
    </location>
</feature>
<feature type="compositionally biased region" description="Polar residues" evidence="1">
    <location>
        <begin position="345"/>
        <end position="354"/>
    </location>
</feature>
<gene>
    <name evidence="2" type="ORF">ESCO_003831</name>
</gene>
<dbReference type="Proteomes" id="UP000053831">
    <property type="component" value="Unassembled WGS sequence"/>
</dbReference>
<organism evidence="2 3">
    <name type="scientific">Escovopsis weberi</name>
    <dbReference type="NCBI Taxonomy" id="150374"/>
    <lineage>
        <taxon>Eukaryota</taxon>
        <taxon>Fungi</taxon>
        <taxon>Dikarya</taxon>
        <taxon>Ascomycota</taxon>
        <taxon>Pezizomycotina</taxon>
        <taxon>Sordariomycetes</taxon>
        <taxon>Hypocreomycetidae</taxon>
        <taxon>Hypocreales</taxon>
        <taxon>Hypocreaceae</taxon>
        <taxon>Escovopsis</taxon>
    </lineage>
</organism>
<feature type="region of interest" description="Disordered" evidence="1">
    <location>
        <begin position="1"/>
        <end position="22"/>
    </location>
</feature>
<protein>
    <submittedName>
        <fullName evidence="2">Uncharacterized protein</fullName>
    </submittedName>
</protein>
<sequence length="410" mass="45668">MDGSNEGGGGGGGGGGEGPRDMSRAAYIRNARAVLEERNQRFLSRRHEFEPQVHDQINRLFQDYQAPLYARLRGFGRAQTLSLAESTVLSLVAVNGRRLEDAEAQALTEHFLSSVHSLLAWKWVMTGAAAYMAFRGRRAFRFPFFTPQFAQPRYSPVAAAAGPGLRAAWHTMRFGAYYVALWVLAEPVFQGANFMRQRAAMERDPRLRALLHEGKAQGATLLSGSPETTGQIGRVRETWDAAAREEAAQQGQGRSQDRNRDQDRDRDQDQDSTASWAPMPPPPMAQFPHQPSPSLWDSTDDFDDASPVAPPPNQPGGKAGGSAWDRIRQQSQYQPSQQRRGQQSWERPQSGGSWSNDVDSGRSRGSSSSESYSFSEDRGSSKETAQRDFDRLLDKERSGSDQDRNSWSRR</sequence>
<evidence type="ECO:0000313" key="3">
    <source>
        <dbReference type="Proteomes" id="UP000053831"/>
    </source>
</evidence>
<accession>A0A0M9VXN9</accession>
<dbReference type="OrthoDB" id="4204700at2759"/>
<evidence type="ECO:0000313" key="2">
    <source>
        <dbReference type="EMBL" id="KOS23243.1"/>
    </source>
</evidence>
<evidence type="ECO:0000256" key="1">
    <source>
        <dbReference type="SAM" id="MobiDB-lite"/>
    </source>
</evidence>
<feature type="compositionally biased region" description="Gly residues" evidence="1">
    <location>
        <begin position="1"/>
        <end position="17"/>
    </location>
</feature>
<feature type="compositionally biased region" description="Low complexity" evidence="1">
    <location>
        <begin position="355"/>
        <end position="374"/>
    </location>
</feature>
<name>A0A0M9VXN9_ESCWE</name>
<comment type="caution">
    <text evidence="2">The sequence shown here is derived from an EMBL/GenBank/DDBJ whole genome shotgun (WGS) entry which is preliminary data.</text>
</comment>
<keyword evidence="3" id="KW-1185">Reference proteome</keyword>
<reference evidence="2 3" key="1">
    <citation type="submission" date="2015-07" db="EMBL/GenBank/DDBJ databases">
        <title>The genome of the fungus Escovopsis weberi, a specialized disease agent of ant agriculture.</title>
        <authorList>
            <person name="de Man T.J."/>
            <person name="Stajich J.E."/>
            <person name="Kubicek C.P."/>
            <person name="Chenthamara K."/>
            <person name="Atanasova L."/>
            <person name="Druzhinina I.S."/>
            <person name="Birnbaum S."/>
            <person name="Barribeau S.M."/>
            <person name="Teiling C."/>
            <person name="Suen G."/>
            <person name="Currie C."/>
            <person name="Gerardo N.M."/>
        </authorList>
    </citation>
    <scope>NUCLEOTIDE SEQUENCE [LARGE SCALE GENOMIC DNA]</scope>
</reference>
<dbReference type="EMBL" id="LGSR01000002">
    <property type="protein sequence ID" value="KOS23243.1"/>
    <property type="molecule type" value="Genomic_DNA"/>
</dbReference>
<proteinExistence type="predicted"/>
<dbReference type="AlphaFoldDB" id="A0A0M9VXN9"/>
<feature type="compositionally biased region" description="Low complexity" evidence="1">
    <location>
        <begin position="329"/>
        <end position="344"/>
    </location>
</feature>
<feature type="region of interest" description="Disordered" evidence="1">
    <location>
        <begin position="241"/>
        <end position="410"/>
    </location>
</feature>
<dbReference type="STRING" id="150374.A0A0M9VXN9"/>
<feature type="compositionally biased region" description="Basic and acidic residues" evidence="1">
    <location>
        <begin position="375"/>
        <end position="410"/>
    </location>
</feature>